<gene>
    <name evidence="4" type="ORF">T459_13986</name>
</gene>
<reference evidence="4 5" key="1">
    <citation type="journal article" date="2014" name="Nat. Genet.">
        <title>Genome sequence of the hot pepper provides insights into the evolution of pungency in Capsicum species.</title>
        <authorList>
            <person name="Kim S."/>
            <person name="Park M."/>
            <person name="Yeom S.I."/>
            <person name="Kim Y.M."/>
            <person name="Lee J.M."/>
            <person name="Lee H.A."/>
            <person name="Seo E."/>
            <person name="Choi J."/>
            <person name="Cheong K."/>
            <person name="Kim K.T."/>
            <person name="Jung K."/>
            <person name="Lee G.W."/>
            <person name="Oh S.K."/>
            <person name="Bae C."/>
            <person name="Kim S.B."/>
            <person name="Lee H.Y."/>
            <person name="Kim S.Y."/>
            <person name="Kim M.S."/>
            <person name="Kang B.C."/>
            <person name="Jo Y.D."/>
            <person name="Yang H.B."/>
            <person name="Jeong H.J."/>
            <person name="Kang W.H."/>
            <person name="Kwon J.K."/>
            <person name="Shin C."/>
            <person name="Lim J.Y."/>
            <person name="Park J.H."/>
            <person name="Huh J.H."/>
            <person name="Kim J.S."/>
            <person name="Kim B.D."/>
            <person name="Cohen O."/>
            <person name="Paran I."/>
            <person name="Suh M.C."/>
            <person name="Lee S.B."/>
            <person name="Kim Y.K."/>
            <person name="Shin Y."/>
            <person name="Noh S.J."/>
            <person name="Park J."/>
            <person name="Seo Y.S."/>
            <person name="Kwon S.Y."/>
            <person name="Kim H.A."/>
            <person name="Park J.M."/>
            <person name="Kim H.J."/>
            <person name="Choi S.B."/>
            <person name="Bosland P.W."/>
            <person name="Reeves G."/>
            <person name="Jo S.H."/>
            <person name="Lee B.W."/>
            <person name="Cho H.T."/>
            <person name="Choi H.S."/>
            <person name="Lee M.S."/>
            <person name="Yu Y."/>
            <person name="Do Choi Y."/>
            <person name="Park B.S."/>
            <person name="van Deynze A."/>
            <person name="Ashrafi H."/>
            <person name="Hill T."/>
            <person name="Kim W.T."/>
            <person name="Pai H.S."/>
            <person name="Ahn H.K."/>
            <person name="Yeam I."/>
            <person name="Giovannoni J.J."/>
            <person name="Rose J.K."/>
            <person name="Sorensen I."/>
            <person name="Lee S.J."/>
            <person name="Kim R.W."/>
            <person name="Choi I.Y."/>
            <person name="Choi B.S."/>
            <person name="Lim J.S."/>
            <person name="Lee Y.H."/>
            <person name="Choi D."/>
        </authorList>
    </citation>
    <scope>NUCLEOTIDE SEQUENCE [LARGE SCALE GENOMIC DNA]</scope>
    <source>
        <strain evidence="5">cv. CM334</strain>
    </source>
</reference>
<dbReference type="EMBL" id="AYRZ02000005">
    <property type="protein sequence ID" value="PHT80971.1"/>
    <property type="molecule type" value="Genomic_DNA"/>
</dbReference>
<dbReference type="GO" id="GO:0005886">
    <property type="term" value="C:plasma membrane"/>
    <property type="evidence" value="ECO:0000318"/>
    <property type="project" value="GO_Central"/>
</dbReference>
<dbReference type="GO" id="GO:0005524">
    <property type="term" value="F:ATP binding"/>
    <property type="evidence" value="ECO:0007669"/>
    <property type="project" value="UniProtKB-KW"/>
</dbReference>
<evidence type="ECO:0000259" key="3">
    <source>
        <dbReference type="PROSITE" id="PS50011"/>
    </source>
</evidence>
<accession>A0A2G2ZGD9</accession>
<feature type="domain" description="Protein kinase" evidence="3">
    <location>
        <begin position="1"/>
        <end position="141"/>
    </location>
</feature>
<evidence type="ECO:0000313" key="4">
    <source>
        <dbReference type="EMBL" id="PHT80971.1"/>
    </source>
</evidence>
<name>A0A2G2ZGD9_CAPAN</name>
<keyword evidence="5" id="KW-1185">Reference proteome</keyword>
<dbReference type="GO" id="GO:0007166">
    <property type="term" value="P:cell surface receptor signaling pathway"/>
    <property type="evidence" value="ECO:0000318"/>
    <property type="project" value="GO_Central"/>
</dbReference>
<dbReference type="PANTHER" id="PTHR46008">
    <property type="entry name" value="LEAF RUST 10 DISEASE-RESISTANCE LOCUS RECEPTOR-LIKE PROTEIN KINASE-LIKE 1.4"/>
    <property type="match status" value="1"/>
</dbReference>
<comment type="caution">
    <text evidence="4">The sequence shown here is derived from an EMBL/GenBank/DDBJ whole genome shotgun (WGS) entry which is preliminary data.</text>
</comment>
<dbReference type="PROSITE" id="PS50011">
    <property type="entry name" value="PROTEIN_KINASE_DOM"/>
    <property type="match status" value="1"/>
</dbReference>
<sequence length="221" mass="24813">MSRVADFEHSRLGMIESSDISTAPQGTPRNLNPQYHQNFHLYDKSDVYSFGMVLAEIITGLKAVNFARAQDEINLAALAINRIGKGNLDEIIDPFIDLHMDAWTVSSVHKVAELTFKCLAFHRDMRPSMMEVAIELEQLRLSKWANSEDNITPTLEGSSIPSISDVSEKPPNLSIKKQEMDIKTIFSMAKIKDYSPFSVQDPWNSEQSSPSCSSLLNHIVK</sequence>
<evidence type="ECO:0000256" key="1">
    <source>
        <dbReference type="ARBA" id="ARBA00022741"/>
    </source>
</evidence>
<dbReference type="Proteomes" id="UP000222542">
    <property type="component" value="Unassembled WGS sequence"/>
</dbReference>
<keyword evidence="1" id="KW-0547">Nucleotide-binding</keyword>
<organism evidence="4 5">
    <name type="scientific">Capsicum annuum</name>
    <name type="common">Capsicum pepper</name>
    <dbReference type="NCBI Taxonomy" id="4072"/>
    <lineage>
        <taxon>Eukaryota</taxon>
        <taxon>Viridiplantae</taxon>
        <taxon>Streptophyta</taxon>
        <taxon>Embryophyta</taxon>
        <taxon>Tracheophyta</taxon>
        <taxon>Spermatophyta</taxon>
        <taxon>Magnoliopsida</taxon>
        <taxon>eudicotyledons</taxon>
        <taxon>Gunneridae</taxon>
        <taxon>Pentapetalae</taxon>
        <taxon>asterids</taxon>
        <taxon>lamiids</taxon>
        <taxon>Solanales</taxon>
        <taxon>Solanaceae</taxon>
        <taxon>Solanoideae</taxon>
        <taxon>Capsiceae</taxon>
        <taxon>Capsicum</taxon>
    </lineage>
</organism>
<evidence type="ECO:0000313" key="5">
    <source>
        <dbReference type="Proteomes" id="UP000222542"/>
    </source>
</evidence>
<proteinExistence type="predicted"/>
<keyword evidence="2" id="KW-0067">ATP-binding</keyword>
<dbReference type="SUPFAM" id="SSF56112">
    <property type="entry name" value="Protein kinase-like (PK-like)"/>
    <property type="match status" value="1"/>
</dbReference>
<evidence type="ECO:0000256" key="2">
    <source>
        <dbReference type="ARBA" id="ARBA00022840"/>
    </source>
</evidence>
<dbReference type="GO" id="GO:0004672">
    <property type="term" value="F:protein kinase activity"/>
    <property type="evidence" value="ECO:0007669"/>
    <property type="project" value="InterPro"/>
</dbReference>
<dbReference type="AlphaFoldDB" id="A0A2G2ZGD9"/>
<dbReference type="Gramene" id="PHT80971">
    <property type="protein sequence ID" value="PHT80971"/>
    <property type="gene ID" value="T459_13986"/>
</dbReference>
<dbReference type="PANTHER" id="PTHR46008:SF62">
    <property type="entry name" value="PROTEIN KINASE DOMAIN-CONTAINING PROTEIN"/>
    <property type="match status" value="1"/>
</dbReference>
<protein>
    <submittedName>
        <fullName evidence="4">Wall-associated receptor kinase-like 14</fullName>
    </submittedName>
</protein>
<dbReference type="InterPro" id="IPR011009">
    <property type="entry name" value="Kinase-like_dom_sf"/>
</dbReference>
<reference evidence="4 5" key="2">
    <citation type="journal article" date="2017" name="Genome Biol.">
        <title>New reference genome sequences of hot pepper reveal the massive evolution of plant disease-resistance genes by retroduplication.</title>
        <authorList>
            <person name="Kim S."/>
            <person name="Park J."/>
            <person name="Yeom S.I."/>
            <person name="Kim Y.M."/>
            <person name="Seo E."/>
            <person name="Kim K.T."/>
            <person name="Kim M.S."/>
            <person name="Lee J.M."/>
            <person name="Cheong K."/>
            <person name="Shin H.S."/>
            <person name="Kim S.B."/>
            <person name="Han K."/>
            <person name="Lee J."/>
            <person name="Park M."/>
            <person name="Lee H.A."/>
            <person name="Lee H.Y."/>
            <person name="Lee Y."/>
            <person name="Oh S."/>
            <person name="Lee J.H."/>
            <person name="Choi E."/>
            <person name="Choi E."/>
            <person name="Lee S.E."/>
            <person name="Jeon J."/>
            <person name="Kim H."/>
            <person name="Choi G."/>
            <person name="Song H."/>
            <person name="Lee J."/>
            <person name="Lee S.C."/>
            <person name="Kwon J.K."/>
            <person name="Lee H.Y."/>
            <person name="Koo N."/>
            <person name="Hong Y."/>
            <person name="Kim R.W."/>
            <person name="Kang W.H."/>
            <person name="Huh J.H."/>
            <person name="Kang B.C."/>
            <person name="Yang T.J."/>
            <person name="Lee Y.H."/>
            <person name="Bennetzen J.L."/>
            <person name="Choi D."/>
        </authorList>
    </citation>
    <scope>NUCLEOTIDE SEQUENCE [LARGE SCALE GENOMIC DNA]</scope>
    <source>
        <strain evidence="5">cv. CM334</strain>
    </source>
</reference>
<dbReference type="Gene3D" id="1.10.510.10">
    <property type="entry name" value="Transferase(Phosphotransferase) domain 1"/>
    <property type="match status" value="1"/>
</dbReference>
<dbReference type="InterPro" id="IPR000719">
    <property type="entry name" value="Prot_kinase_dom"/>
</dbReference>